<organism evidence="2 3">
    <name type="scientific">Cladophialophora chaetospira</name>
    <dbReference type="NCBI Taxonomy" id="386627"/>
    <lineage>
        <taxon>Eukaryota</taxon>
        <taxon>Fungi</taxon>
        <taxon>Dikarya</taxon>
        <taxon>Ascomycota</taxon>
        <taxon>Pezizomycotina</taxon>
        <taxon>Eurotiomycetes</taxon>
        <taxon>Chaetothyriomycetidae</taxon>
        <taxon>Chaetothyriales</taxon>
        <taxon>Herpotrichiellaceae</taxon>
        <taxon>Cladophialophora</taxon>
    </lineage>
</organism>
<evidence type="ECO:0000313" key="2">
    <source>
        <dbReference type="EMBL" id="KAJ9608446.1"/>
    </source>
</evidence>
<dbReference type="Proteomes" id="UP001172673">
    <property type="component" value="Unassembled WGS sequence"/>
</dbReference>
<evidence type="ECO:0000256" key="1">
    <source>
        <dbReference type="SAM" id="MobiDB-lite"/>
    </source>
</evidence>
<comment type="caution">
    <text evidence="2">The sequence shown here is derived from an EMBL/GenBank/DDBJ whole genome shotgun (WGS) entry which is preliminary data.</text>
</comment>
<accession>A0AA38X8B4</accession>
<feature type="compositionally biased region" description="Polar residues" evidence="1">
    <location>
        <begin position="192"/>
        <end position="202"/>
    </location>
</feature>
<keyword evidence="3" id="KW-1185">Reference proteome</keyword>
<dbReference type="AlphaFoldDB" id="A0AA38X8B4"/>
<protein>
    <submittedName>
        <fullName evidence="2">Uncharacterized protein</fullName>
    </submittedName>
</protein>
<name>A0AA38X8B4_9EURO</name>
<gene>
    <name evidence="2" type="ORF">H2200_007434</name>
</gene>
<proteinExistence type="predicted"/>
<feature type="region of interest" description="Disordered" evidence="1">
    <location>
        <begin position="175"/>
        <end position="206"/>
    </location>
</feature>
<dbReference type="EMBL" id="JAPDRK010000010">
    <property type="protein sequence ID" value="KAJ9608446.1"/>
    <property type="molecule type" value="Genomic_DNA"/>
</dbReference>
<sequence>MPSNPRGVPEPQPARIESFFRYCNNWRTNQMRSGRIAAALEVLGVSNRDFERIVIEAESIWESSGNGSTTLWWRQGGPTFERKQKAIRDLRGLFPAVFAMQCRGVEEQKFVRKMAPEAIIRHVNELMAKREYKKARKATGSTHETTDDELNFEQEVDDLTGDEGNDLDLEADVPVSENRQTSRTNRKRNHSRITNEGPSTSHLLIEGEEEPINPPNLAERARTTPQILHLNKAQTGDEEEVSMPEANRRVRPAQWSAVLNDIKEEEIEEITQFSGIITAAQSASGFAKTSSSQAQYVEIFAAYQKTELFRLSLSHLAKDQDQNTTLLPSLEKLEQQVRDYPFITTWPDRLVFVHVMPGEDRRNILIFNQATLETAYQEWRRLDPEEETFRIYANEYSGQPPRITLN</sequence>
<evidence type="ECO:0000313" key="3">
    <source>
        <dbReference type="Proteomes" id="UP001172673"/>
    </source>
</evidence>
<reference evidence="2" key="1">
    <citation type="submission" date="2022-10" db="EMBL/GenBank/DDBJ databases">
        <title>Culturing micro-colonial fungi from biological soil crusts in the Mojave desert and describing Neophaeococcomyces mojavensis, and introducing the new genera and species Taxawa tesnikishii.</title>
        <authorList>
            <person name="Kurbessoian T."/>
            <person name="Stajich J.E."/>
        </authorList>
    </citation>
    <scope>NUCLEOTIDE SEQUENCE</scope>
    <source>
        <strain evidence="2">TK_41</strain>
    </source>
</reference>